<dbReference type="AlphaFoldDB" id="A0A069PI59"/>
<comment type="caution">
    <text evidence="2">The sequence shown here is derived from an EMBL/GenBank/DDBJ whole genome shotgun (WGS) entry which is preliminary data.</text>
</comment>
<evidence type="ECO:0000313" key="2">
    <source>
        <dbReference type="EMBL" id="KDR37036.1"/>
    </source>
</evidence>
<proteinExistence type="predicted"/>
<dbReference type="EMBL" id="JFHE01000002">
    <property type="protein sequence ID" value="KDR37036.1"/>
    <property type="molecule type" value="Genomic_DNA"/>
</dbReference>
<gene>
    <name evidence="2" type="ORF">BG57_10990</name>
</gene>
<name>A0A069PI59_9BURK</name>
<evidence type="ECO:0000313" key="3">
    <source>
        <dbReference type="Proteomes" id="UP000027439"/>
    </source>
</evidence>
<organism evidence="2 3">
    <name type="scientific">Caballeronia grimmiae</name>
    <dbReference type="NCBI Taxonomy" id="1071679"/>
    <lineage>
        <taxon>Bacteria</taxon>
        <taxon>Pseudomonadati</taxon>
        <taxon>Pseudomonadota</taxon>
        <taxon>Betaproteobacteria</taxon>
        <taxon>Burkholderiales</taxon>
        <taxon>Burkholderiaceae</taxon>
        <taxon>Caballeronia</taxon>
    </lineage>
</organism>
<feature type="region of interest" description="Disordered" evidence="1">
    <location>
        <begin position="1"/>
        <end position="63"/>
    </location>
</feature>
<reference evidence="2 3" key="1">
    <citation type="submission" date="2014-03" db="EMBL/GenBank/DDBJ databases">
        <title>Draft Genome Sequences of Four Burkholderia Strains.</title>
        <authorList>
            <person name="Liu X.Y."/>
            <person name="Li C.X."/>
            <person name="Xu J.H."/>
        </authorList>
    </citation>
    <scope>NUCLEOTIDE SEQUENCE [LARGE SCALE GENOMIC DNA]</scope>
    <source>
        <strain evidence="2 3">R27</strain>
    </source>
</reference>
<dbReference type="Proteomes" id="UP000027439">
    <property type="component" value="Unassembled WGS sequence"/>
</dbReference>
<protein>
    <submittedName>
        <fullName evidence="2">Uncharacterized protein</fullName>
    </submittedName>
</protein>
<accession>A0A069PI59</accession>
<feature type="compositionally biased region" description="Low complexity" evidence="1">
    <location>
        <begin position="48"/>
        <end position="63"/>
    </location>
</feature>
<evidence type="ECO:0000256" key="1">
    <source>
        <dbReference type="SAM" id="MobiDB-lite"/>
    </source>
</evidence>
<sequence length="63" mass="6294">MKRKRSSGISGSSGTYPAPAAITPSMPATTRAPRETHRPTSASGPPCALSARAMHDAAAASSA</sequence>